<dbReference type="InterPro" id="IPR050345">
    <property type="entry name" value="Aliph_Amidase/BUP"/>
</dbReference>
<proteinExistence type="predicted"/>
<name>A0A7V8JRJ9_9BURK</name>
<evidence type="ECO:0000259" key="2">
    <source>
        <dbReference type="PROSITE" id="PS50263"/>
    </source>
</evidence>
<evidence type="ECO:0000313" key="4">
    <source>
        <dbReference type="Proteomes" id="UP000461670"/>
    </source>
</evidence>
<comment type="caution">
    <text evidence="3">The sequence shown here is derived from an EMBL/GenBank/DDBJ whole genome shotgun (WGS) entry which is preliminary data.</text>
</comment>
<dbReference type="InterPro" id="IPR036526">
    <property type="entry name" value="C-N_Hydrolase_sf"/>
</dbReference>
<accession>A0A7V8JRJ9</accession>
<organism evidence="3 4">
    <name type="scientific">Paracidovorax wautersii</name>
    <dbReference type="NCBI Taxonomy" id="1177982"/>
    <lineage>
        <taxon>Bacteria</taxon>
        <taxon>Pseudomonadati</taxon>
        <taxon>Pseudomonadota</taxon>
        <taxon>Betaproteobacteria</taxon>
        <taxon>Burkholderiales</taxon>
        <taxon>Comamonadaceae</taxon>
        <taxon>Paracidovorax</taxon>
    </lineage>
</organism>
<dbReference type="PANTHER" id="PTHR43674:SF14">
    <property type="entry name" value="ALIPHATIC AMIDASE"/>
    <property type="match status" value="1"/>
</dbReference>
<dbReference type="Gene3D" id="3.60.110.10">
    <property type="entry name" value="Carbon-nitrogen hydrolase"/>
    <property type="match status" value="1"/>
</dbReference>
<dbReference type="PANTHER" id="PTHR43674">
    <property type="entry name" value="NITRILASE C965.09-RELATED"/>
    <property type="match status" value="1"/>
</dbReference>
<evidence type="ECO:0000256" key="1">
    <source>
        <dbReference type="ARBA" id="ARBA00022801"/>
    </source>
</evidence>
<dbReference type="EMBL" id="WNDQ01000005">
    <property type="protein sequence ID" value="KAF1023384.1"/>
    <property type="molecule type" value="Genomic_DNA"/>
</dbReference>
<reference evidence="4" key="1">
    <citation type="journal article" date="2020" name="MBio">
        <title>Horizontal gene transfer to a defensive symbiont with a reduced genome amongst a multipartite beetle microbiome.</title>
        <authorList>
            <person name="Waterworth S.C."/>
            <person name="Florez L.V."/>
            <person name="Rees E.R."/>
            <person name="Hertweck C."/>
            <person name="Kaltenpoth M."/>
            <person name="Kwan J.C."/>
        </authorList>
    </citation>
    <scope>NUCLEOTIDE SEQUENCE [LARGE SCALE GENOMIC DNA]</scope>
</reference>
<dbReference type="AlphaFoldDB" id="A0A7V8JRJ9"/>
<dbReference type="PROSITE" id="PS50263">
    <property type="entry name" value="CN_HYDROLASE"/>
    <property type="match status" value="1"/>
</dbReference>
<evidence type="ECO:0000313" key="3">
    <source>
        <dbReference type="EMBL" id="KAF1023384.1"/>
    </source>
</evidence>
<dbReference type="Pfam" id="PF00795">
    <property type="entry name" value="CN_hydrolase"/>
    <property type="match status" value="1"/>
</dbReference>
<dbReference type="InterPro" id="IPR003010">
    <property type="entry name" value="C-N_Hydrolase"/>
</dbReference>
<protein>
    <submittedName>
        <fullName evidence="3">Aliphatic amidase</fullName>
    </submittedName>
</protein>
<feature type="domain" description="CN hydrolase" evidence="2">
    <location>
        <begin position="13"/>
        <end position="260"/>
    </location>
</feature>
<dbReference type="NCBIfam" id="NF009802">
    <property type="entry name" value="PRK13286.1"/>
    <property type="match status" value="1"/>
</dbReference>
<dbReference type="CDD" id="cd07565">
    <property type="entry name" value="aliphatic_amidase"/>
    <property type="match status" value="1"/>
</dbReference>
<keyword evidence="1" id="KW-0378">Hydrolase</keyword>
<gene>
    <name evidence="3" type="primary">amiE</name>
    <name evidence="3" type="ORF">GAK30_00587</name>
</gene>
<sequence length="346" mass="38064">MIHGDISSSDDTVGVAVVNYKMPRLHTKAEVLDNARRIAAMVTGLKQGLPGMDLVIFPEYSTHGIMYDAGEMMATATTVPGEETAIFAEACRQARVWGVFSLTGERHEAHPDKVPYNTLILMNDRGEIVQKYRKIMPWTPIEGWYPGDRTYVSDGPKGLKISLIICDDGNYPEIWRDCAMQGAELIVRCQGYMYPAKEQQILISKAMAFANNCYVAVANAAGFDGVYSYFGHSAVIGFDGRTLGECGEEENGVQYAALSKHLIRDFRRHGQSENHLFKLLHRGYTGVLNSHEGERGVADCPYGFYQRWINDPQGTRAAVEALTRPTVGTPECPMAGLPNGTGGSAL</sequence>
<dbReference type="Proteomes" id="UP000461670">
    <property type="component" value="Unassembled WGS sequence"/>
</dbReference>
<dbReference type="GO" id="GO:0016811">
    <property type="term" value="F:hydrolase activity, acting on carbon-nitrogen (but not peptide) bonds, in linear amides"/>
    <property type="evidence" value="ECO:0007669"/>
    <property type="project" value="TreeGrafter"/>
</dbReference>
<dbReference type="SUPFAM" id="SSF56317">
    <property type="entry name" value="Carbon-nitrogen hydrolase"/>
    <property type="match status" value="1"/>
</dbReference>